<protein>
    <submittedName>
        <fullName evidence="3">Pentatricopeptide repeat-containing protein</fullName>
    </submittedName>
</protein>
<dbReference type="InterPro" id="IPR046848">
    <property type="entry name" value="E_motif"/>
</dbReference>
<feature type="domain" description="DYW" evidence="2">
    <location>
        <begin position="96"/>
        <end position="151"/>
    </location>
</feature>
<dbReference type="GO" id="GO:0008270">
    <property type="term" value="F:zinc ion binding"/>
    <property type="evidence" value="ECO:0007669"/>
    <property type="project" value="InterPro"/>
</dbReference>
<comment type="caution">
    <text evidence="3">The sequence shown here is derived from an EMBL/GenBank/DDBJ whole genome shotgun (WGS) entry which is preliminary data.</text>
</comment>
<accession>A0AAW0MD97</accession>
<sequence length="151" mass="17048">MEARMEHYACMVTLLGGTMPFEPDACVFGELCLVLVEFTRIFKLEPSNPGNTYFYQTFIASEGKWIEVDKVRNMMKSLGLRKNPGCSWIELRTRLRPNTDFVLQDVEEQDKEQILCGHSEKLAGVFGLLSTSPGSPLQVIQNLRICGDCHA</sequence>
<reference evidence="3" key="3">
    <citation type="submission" date="2023-07" db="EMBL/GenBank/DDBJ databases">
        <title>An improved reference 1 genome and first organelle genomes of Quercus suber.</title>
        <authorList>
            <consortium name="Genosuber Consortium"/>
            <person name="Usie A."/>
            <person name="Serra O."/>
            <person name="Barros P."/>
        </authorList>
    </citation>
    <scope>NUCLEOTIDE SEQUENCE</scope>
    <source>
        <strain evidence="3">HL8</strain>
        <tissue evidence="3">Leaves</tissue>
    </source>
</reference>
<dbReference type="AlphaFoldDB" id="A0AAW0MD97"/>
<name>A0AAW0MD97_QUESU</name>
<reference evidence="3" key="1">
    <citation type="submission" date="2017-12" db="EMBL/GenBank/DDBJ databases">
        <authorList>
            <person name="Barbosa P."/>
            <person name="Usie A."/>
            <person name="Ramos A.M."/>
        </authorList>
    </citation>
    <scope>NUCLEOTIDE SEQUENCE</scope>
    <source>
        <strain evidence="3">HL8</strain>
        <tissue evidence="3">Leaves</tissue>
    </source>
</reference>
<dbReference type="GO" id="GO:0009451">
    <property type="term" value="P:RNA modification"/>
    <property type="evidence" value="ECO:0007669"/>
    <property type="project" value="InterPro"/>
</dbReference>
<dbReference type="PANTHER" id="PTHR47926">
    <property type="entry name" value="PENTATRICOPEPTIDE REPEAT-CONTAINING PROTEIN"/>
    <property type="match status" value="1"/>
</dbReference>
<comment type="similarity">
    <text evidence="1">Belongs to the PPR family. PCMP-H subfamily.</text>
</comment>
<reference evidence="3" key="2">
    <citation type="journal article" date="2018" name="Sci. Data">
        <title>The draft genome sequence of cork oak.</title>
        <authorList>
            <person name="Ramos A.M."/>
            <person name="Usie A."/>
            <person name="Barbosa P."/>
            <person name="Barros P.M."/>
            <person name="Capote T."/>
            <person name="Chaves I."/>
            <person name="Simoes F."/>
            <person name="Abreu I."/>
            <person name="Carrasquinho I."/>
            <person name="Faro C."/>
            <person name="Guimaraes J.B."/>
            <person name="Mendonca D."/>
            <person name="Nobrega F."/>
            <person name="Rodrigues L."/>
            <person name="Saibo N.J.M."/>
            <person name="Varela M.C."/>
            <person name="Egas C."/>
            <person name="Matos J."/>
            <person name="Miguel C.M."/>
            <person name="Oliveira M.M."/>
            <person name="Ricardo C.P."/>
            <person name="Goncalves S."/>
        </authorList>
    </citation>
    <scope>NUCLEOTIDE SEQUENCE [LARGE SCALE GENOMIC DNA]</scope>
    <source>
        <strain evidence="3">HL8</strain>
    </source>
</reference>
<evidence type="ECO:0000313" key="3">
    <source>
        <dbReference type="EMBL" id="KAK7861331.1"/>
    </source>
</evidence>
<dbReference type="Pfam" id="PF20431">
    <property type="entry name" value="E_motif"/>
    <property type="match status" value="1"/>
</dbReference>
<dbReference type="GO" id="GO:0003723">
    <property type="term" value="F:RNA binding"/>
    <property type="evidence" value="ECO:0007669"/>
    <property type="project" value="InterPro"/>
</dbReference>
<dbReference type="InterPro" id="IPR032867">
    <property type="entry name" value="DYW_dom"/>
</dbReference>
<evidence type="ECO:0000256" key="1">
    <source>
        <dbReference type="ARBA" id="ARBA00006643"/>
    </source>
</evidence>
<organism evidence="3">
    <name type="scientific">Quercus suber</name>
    <name type="common">Cork oak</name>
    <dbReference type="NCBI Taxonomy" id="58331"/>
    <lineage>
        <taxon>Eukaryota</taxon>
        <taxon>Viridiplantae</taxon>
        <taxon>Streptophyta</taxon>
        <taxon>Embryophyta</taxon>
        <taxon>Tracheophyta</taxon>
        <taxon>Spermatophyta</taxon>
        <taxon>Magnoliopsida</taxon>
        <taxon>eudicotyledons</taxon>
        <taxon>Gunneridae</taxon>
        <taxon>Pentapetalae</taxon>
        <taxon>rosids</taxon>
        <taxon>fabids</taxon>
        <taxon>Fagales</taxon>
        <taxon>Fagaceae</taxon>
        <taxon>Quercus</taxon>
    </lineage>
</organism>
<proteinExistence type="inferred from homology"/>
<dbReference type="PANTHER" id="PTHR47926:SF347">
    <property type="entry name" value="PENTATRICOPEPTIDE REPEAT-CONTAINING PROTEIN"/>
    <property type="match status" value="1"/>
</dbReference>
<dbReference type="EMBL" id="PKMF04000002">
    <property type="protein sequence ID" value="KAK7861331.1"/>
    <property type="molecule type" value="Genomic_DNA"/>
</dbReference>
<dbReference type="InterPro" id="IPR046960">
    <property type="entry name" value="PPR_At4g14850-like_plant"/>
</dbReference>
<dbReference type="Pfam" id="PF14432">
    <property type="entry name" value="DYW_deaminase"/>
    <property type="match status" value="1"/>
</dbReference>
<feature type="non-terminal residue" evidence="3">
    <location>
        <position position="151"/>
    </location>
</feature>
<evidence type="ECO:0000259" key="2">
    <source>
        <dbReference type="Pfam" id="PF14432"/>
    </source>
</evidence>
<gene>
    <name evidence="3" type="primary">PCMP-H21_1</name>
    <name evidence="3" type="ORF">CFP56_011408</name>
</gene>